<comment type="similarity">
    <text evidence="1">Belongs to the UPF0751 family.</text>
</comment>
<protein>
    <submittedName>
        <fullName evidence="2">DUF2325 domain-containing protein</fullName>
    </submittedName>
</protein>
<gene>
    <name evidence="2" type="ORF">GH811_00895</name>
</gene>
<dbReference type="Proteomes" id="UP000622405">
    <property type="component" value="Unassembled WGS sequence"/>
</dbReference>
<evidence type="ECO:0000313" key="3">
    <source>
        <dbReference type="Proteomes" id="UP000622405"/>
    </source>
</evidence>
<reference evidence="2 3" key="1">
    <citation type="journal article" date="2020" name="mSystems">
        <title>Defining Genomic and Predicted Metabolic Features of the Acetobacterium Genus.</title>
        <authorList>
            <person name="Ross D.E."/>
            <person name="Marshall C.W."/>
            <person name="Gulliver D."/>
            <person name="May H.D."/>
            <person name="Norman R.S."/>
        </authorList>
    </citation>
    <scope>NUCLEOTIDE SEQUENCE [LARGE SCALE GENOMIC DNA]</scope>
    <source>
        <strain evidence="2 3">DSM 4132</strain>
    </source>
</reference>
<evidence type="ECO:0000256" key="1">
    <source>
        <dbReference type="ARBA" id="ARBA00007189"/>
    </source>
</evidence>
<dbReference type="EMBL" id="WJBE01000001">
    <property type="protein sequence ID" value="MBC3898171.1"/>
    <property type="molecule type" value="Genomic_DNA"/>
</dbReference>
<evidence type="ECO:0000313" key="2">
    <source>
        <dbReference type="EMBL" id="MBC3898171.1"/>
    </source>
</evidence>
<organism evidence="2 3">
    <name type="scientific">Acetobacterium malicum</name>
    <dbReference type="NCBI Taxonomy" id="52692"/>
    <lineage>
        <taxon>Bacteria</taxon>
        <taxon>Bacillati</taxon>
        <taxon>Bacillota</taxon>
        <taxon>Clostridia</taxon>
        <taxon>Eubacteriales</taxon>
        <taxon>Eubacteriaceae</taxon>
        <taxon>Acetobacterium</taxon>
    </lineage>
</organism>
<comment type="caution">
    <text evidence="2">The sequence shown here is derived from an EMBL/GenBank/DDBJ whole genome shotgun (WGS) entry which is preliminary data.</text>
</comment>
<accession>A0ABR6YSM7</accession>
<dbReference type="RefSeq" id="WP_186893135.1">
    <property type="nucleotide sequence ID" value="NZ_WJBE01000001.1"/>
</dbReference>
<name>A0ABR6YSM7_9FIRM</name>
<sequence>MGIVIIGGHDRMVCKYKEICKNHNCKVKVFTQMPADMKNMIGSPDLLVLFTNTVSHKMIHNALKNGEKTGADIIRSHSSSACALNKILSEYCS</sequence>
<dbReference type="InterPro" id="IPR016772">
    <property type="entry name" value="UCP020408"/>
</dbReference>
<keyword evidence="3" id="KW-1185">Reference proteome</keyword>
<dbReference type="Pfam" id="PF10087">
    <property type="entry name" value="DUF2325"/>
    <property type="match status" value="1"/>
</dbReference>
<proteinExistence type="inferred from homology"/>